<dbReference type="EMBL" id="CP001819">
    <property type="protein sequence ID" value="ACZ21962.1"/>
    <property type="molecule type" value="Genomic_DNA"/>
</dbReference>
<dbReference type="AlphaFoldDB" id="D1BHP2"/>
<evidence type="ECO:0000313" key="3">
    <source>
        <dbReference type="Proteomes" id="UP000000322"/>
    </source>
</evidence>
<protein>
    <submittedName>
        <fullName evidence="2">Uncharacterized protein</fullName>
    </submittedName>
</protein>
<gene>
    <name evidence="2" type="ordered locus">Sked_20400</name>
</gene>
<accession>D1BHP2</accession>
<organism evidence="2 3">
    <name type="scientific">Sanguibacter keddieii (strain ATCC 51767 / DSM 10542 / NCFB 3025 / ST-74)</name>
    <dbReference type="NCBI Taxonomy" id="446469"/>
    <lineage>
        <taxon>Bacteria</taxon>
        <taxon>Bacillati</taxon>
        <taxon>Actinomycetota</taxon>
        <taxon>Actinomycetes</taxon>
        <taxon>Micrococcales</taxon>
        <taxon>Sanguibacteraceae</taxon>
        <taxon>Sanguibacter</taxon>
    </lineage>
</organism>
<name>D1BHP2_SANKS</name>
<feature type="region of interest" description="Disordered" evidence="1">
    <location>
        <begin position="1"/>
        <end position="24"/>
    </location>
</feature>
<evidence type="ECO:0000256" key="1">
    <source>
        <dbReference type="SAM" id="MobiDB-lite"/>
    </source>
</evidence>
<reference evidence="2 3" key="1">
    <citation type="journal article" date="2009" name="Stand. Genomic Sci.">
        <title>Complete genome sequence of Sanguibacter keddieii type strain (ST-74).</title>
        <authorList>
            <person name="Ivanova N."/>
            <person name="Sikorski J."/>
            <person name="Sims D."/>
            <person name="Brettin T."/>
            <person name="Detter J.C."/>
            <person name="Han C."/>
            <person name="Lapidus A."/>
            <person name="Copeland A."/>
            <person name="Glavina Del Rio T."/>
            <person name="Nolan M."/>
            <person name="Chen F."/>
            <person name="Lucas S."/>
            <person name="Tice H."/>
            <person name="Cheng J.F."/>
            <person name="Bruce D."/>
            <person name="Goodwin L."/>
            <person name="Pitluck S."/>
            <person name="Pati A."/>
            <person name="Mavromatis K."/>
            <person name="Chen A."/>
            <person name="Palaniappan K."/>
            <person name="D'haeseleer P."/>
            <person name="Chain P."/>
            <person name="Bristow J."/>
            <person name="Eisen J.A."/>
            <person name="Markowitz V."/>
            <person name="Hugenholtz P."/>
            <person name="Goker M."/>
            <person name="Pukall R."/>
            <person name="Klenk H.P."/>
            <person name="Kyrpides N.C."/>
        </authorList>
    </citation>
    <scope>NUCLEOTIDE SEQUENCE [LARGE SCALE GENOMIC DNA]</scope>
    <source>
        <strain evidence="3">ATCC 51767 / DSM 10542 / NCFB 3025 / ST-74</strain>
    </source>
</reference>
<dbReference type="HOGENOM" id="CLU_1676621_0_0_11"/>
<keyword evidence="3" id="KW-1185">Reference proteome</keyword>
<proteinExistence type="predicted"/>
<evidence type="ECO:0000313" key="2">
    <source>
        <dbReference type="EMBL" id="ACZ21962.1"/>
    </source>
</evidence>
<sequence length="157" mass="16130">MRTDVGEGRLVSGVETGGRPMTLVEDTTATDGGASPAGSHRTWCTDAGAEITTITCAARSDADADLAERVSDALVGAILERSLFSTTDREAVAATLRDARESPLRLDEENGLVVDGRTARTLVASHDGVTVRGAVLGTTVVVAVGEHGPLALTLTNS</sequence>
<dbReference type="Proteomes" id="UP000000322">
    <property type="component" value="Chromosome"/>
</dbReference>
<dbReference type="KEGG" id="ske:Sked_20400"/>